<dbReference type="EMBL" id="SLVJ01000002">
    <property type="protein sequence ID" value="TCM69968.1"/>
    <property type="molecule type" value="Genomic_DNA"/>
</dbReference>
<evidence type="ECO:0000313" key="2">
    <source>
        <dbReference type="EMBL" id="TCM69968.1"/>
    </source>
</evidence>
<reference evidence="2 3" key="1">
    <citation type="submission" date="2019-03" db="EMBL/GenBank/DDBJ databases">
        <title>Genomic analyses of the natural microbiome of Caenorhabditis elegans.</title>
        <authorList>
            <person name="Samuel B."/>
        </authorList>
    </citation>
    <scope>NUCLEOTIDE SEQUENCE [LARGE SCALE GENOMIC DNA]</scope>
    <source>
        <strain evidence="2 3">JUb89</strain>
    </source>
</reference>
<feature type="domain" description="CYTH" evidence="1">
    <location>
        <begin position="1"/>
        <end position="199"/>
    </location>
</feature>
<dbReference type="Proteomes" id="UP000294963">
    <property type="component" value="Unassembled WGS sequence"/>
</dbReference>
<evidence type="ECO:0000313" key="3">
    <source>
        <dbReference type="Proteomes" id="UP000294963"/>
    </source>
</evidence>
<dbReference type="OrthoDB" id="3034217at2"/>
<proteinExistence type="predicted"/>
<accession>A0A4V2R1U8</accession>
<dbReference type="InterPro" id="IPR023577">
    <property type="entry name" value="CYTH_domain"/>
</dbReference>
<dbReference type="Gene3D" id="2.40.320.10">
    <property type="entry name" value="Hypothetical Protein Pfu-838710-001"/>
    <property type="match status" value="1"/>
</dbReference>
<gene>
    <name evidence="2" type="ORF">EC844_102241</name>
</gene>
<dbReference type="InterPro" id="IPR033469">
    <property type="entry name" value="CYTH-like_dom_sf"/>
</dbReference>
<dbReference type="GO" id="GO:0046872">
    <property type="term" value="F:metal ion binding"/>
    <property type="evidence" value="ECO:0007669"/>
    <property type="project" value="TreeGrafter"/>
</dbReference>
<dbReference type="PROSITE" id="PS51707">
    <property type="entry name" value="CYTH"/>
    <property type="match status" value="1"/>
</dbReference>
<protein>
    <submittedName>
        <fullName evidence="2">Inorganic triphosphatase YgiF</fullName>
    </submittedName>
</protein>
<comment type="caution">
    <text evidence="2">The sequence shown here is derived from an EMBL/GenBank/DDBJ whole genome shotgun (WGS) entry which is preliminary data.</text>
</comment>
<sequence>MVEIELKFQIAAPRRNALLKALDSKTSETIQLQAKYYDTADRKLSAQGVALRQRREGSQWIQTLKAAGQSHLHRFEHNLEMGETTPESVSMAPYLSHTEANQILSNALGTLDQSLILQFETDIQRTRRVVQFEEAEIEISLDIGEIRTLTDRSDVYEVEFELKSGSLQSMLSFCYEWVKKYQLWLDVRSKAEFGNLLARQLSVSPATVDKAFQFNKKESADYNLRLLVAHQLQHLLPNIAAISAQLATPEHIVQAQQALQHLHLSISILKDWSEGISSKWAAQLSAFKQHFENLQHFEHMQATLAALLQNPKTAQSLDQDILYGKEKLNNLVKSTQNVQHYLDLLMFSLASSDKVQKQDLKHFAQNTLQQQYKLLQESLSQVDLNELASLDLLALRLNELKFSFPLLTSIYDVKNLQKYSKALHDAQQAAEQYHVLSASASYLQESELEASDWFALGWLTAKQEGYAEVLLTATEQFLVSRKFLK</sequence>
<dbReference type="GO" id="GO:0050355">
    <property type="term" value="F:inorganic triphosphate phosphatase activity"/>
    <property type="evidence" value="ECO:0007669"/>
    <property type="project" value="InterPro"/>
</dbReference>
<dbReference type="AlphaFoldDB" id="A0A4V2R1U8"/>
<dbReference type="PANTHER" id="PTHR39569">
    <property type="entry name" value="INORGANIC TRIPHOSPHATASE"/>
    <property type="match status" value="1"/>
</dbReference>
<dbReference type="SUPFAM" id="SSF55154">
    <property type="entry name" value="CYTH-like phosphatases"/>
    <property type="match status" value="1"/>
</dbReference>
<organism evidence="2 3">
    <name type="scientific">Acinetobacter calcoaceticus</name>
    <dbReference type="NCBI Taxonomy" id="471"/>
    <lineage>
        <taxon>Bacteria</taxon>
        <taxon>Pseudomonadati</taxon>
        <taxon>Pseudomonadota</taxon>
        <taxon>Gammaproteobacteria</taxon>
        <taxon>Moraxellales</taxon>
        <taxon>Moraxellaceae</taxon>
        <taxon>Acinetobacter</taxon>
        <taxon>Acinetobacter calcoaceticus/baumannii complex</taxon>
    </lineage>
</organism>
<dbReference type="InterPro" id="IPR039013">
    <property type="entry name" value="YgiF"/>
</dbReference>
<dbReference type="PANTHER" id="PTHR39569:SF1">
    <property type="entry name" value="INORGANIC TRIPHOSPHATASE"/>
    <property type="match status" value="1"/>
</dbReference>
<name>A0A4V2R1U8_ACICA</name>
<evidence type="ECO:0000259" key="1">
    <source>
        <dbReference type="PROSITE" id="PS51707"/>
    </source>
</evidence>
<keyword evidence="3" id="KW-1185">Reference proteome</keyword>
<dbReference type="CDD" id="cd07756">
    <property type="entry name" value="CYTH-like_Pase_CHAD"/>
    <property type="match status" value="1"/>
</dbReference>
<dbReference type="Pfam" id="PF01928">
    <property type="entry name" value="CYTH"/>
    <property type="match status" value="1"/>
</dbReference>
<dbReference type="SMART" id="SM01118">
    <property type="entry name" value="CYTH"/>
    <property type="match status" value="1"/>
</dbReference>